<organism evidence="5 6">
    <name type="scientific">Haladaptatus litoreus</name>
    <dbReference type="NCBI Taxonomy" id="553468"/>
    <lineage>
        <taxon>Archaea</taxon>
        <taxon>Methanobacteriati</taxon>
        <taxon>Methanobacteriota</taxon>
        <taxon>Stenosarchaea group</taxon>
        <taxon>Halobacteria</taxon>
        <taxon>Halobacteriales</taxon>
        <taxon>Haladaptataceae</taxon>
        <taxon>Haladaptatus</taxon>
    </lineage>
</organism>
<dbReference type="OrthoDB" id="142679at2157"/>
<protein>
    <submittedName>
        <fullName evidence="5">2-dehydro-3-deoxyglucarate aldolase/4-hydroxy-2-oxoheptanedioate aldolase</fullName>
    </submittedName>
</protein>
<evidence type="ECO:0000256" key="3">
    <source>
        <dbReference type="ARBA" id="ARBA00023239"/>
    </source>
</evidence>
<dbReference type="InterPro" id="IPR015813">
    <property type="entry name" value="Pyrv/PenolPyrv_kinase-like_dom"/>
</dbReference>
<dbReference type="Proteomes" id="UP000186914">
    <property type="component" value="Unassembled WGS sequence"/>
</dbReference>
<dbReference type="InterPro" id="IPR040442">
    <property type="entry name" value="Pyrv_kinase-like_dom_sf"/>
</dbReference>
<dbReference type="InterPro" id="IPR050251">
    <property type="entry name" value="HpcH-HpaI_aldolase"/>
</dbReference>
<dbReference type="SUPFAM" id="SSF51621">
    <property type="entry name" value="Phosphoenolpyruvate/pyruvate domain"/>
    <property type="match status" value="1"/>
</dbReference>
<keyword evidence="3" id="KW-0456">Lyase</keyword>
<accession>A0A1N7E166</accession>
<name>A0A1N7E166_9EURY</name>
<keyword evidence="6" id="KW-1185">Reference proteome</keyword>
<feature type="domain" description="HpcH/HpaI aldolase/citrate lyase" evidence="4">
    <location>
        <begin position="16"/>
        <end position="236"/>
    </location>
</feature>
<comment type="similarity">
    <text evidence="1">Belongs to the HpcH/HpaI aldolase family.</text>
</comment>
<evidence type="ECO:0000256" key="2">
    <source>
        <dbReference type="ARBA" id="ARBA00022723"/>
    </source>
</evidence>
<evidence type="ECO:0000313" key="5">
    <source>
        <dbReference type="EMBL" id="SIR81804.1"/>
    </source>
</evidence>
<dbReference type="GO" id="GO:0046872">
    <property type="term" value="F:metal ion binding"/>
    <property type="evidence" value="ECO:0007669"/>
    <property type="project" value="UniProtKB-KW"/>
</dbReference>
<dbReference type="PANTHER" id="PTHR30502:SF0">
    <property type="entry name" value="PHOSPHOENOLPYRUVATE CARBOXYLASE FAMILY PROTEIN"/>
    <property type="match status" value="1"/>
</dbReference>
<gene>
    <name evidence="5" type="ORF">SAMN05421858_3930</name>
</gene>
<dbReference type="GO" id="GO:0005737">
    <property type="term" value="C:cytoplasm"/>
    <property type="evidence" value="ECO:0007669"/>
    <property type="project" value="TreeGrafter"/>
</dbReference>
<dbReference type="Pfam" id="PF03328">
    <property type="entry name" value="HpcH_HpaI"/>
    <property type="match status" value="1"/>
</dbReference>
<dbReference type="PANTHER" id="PTHR30502">
    <property type="entry name" value="2-KETO-3-DEOXY-L-RHAMNONATE ALDOLASE"/>
    <property type="match status" value="1"/>
</dbReference>
<proteinExistence type="inferred from homology"/>
<evidence type="ECO:0000256" key="1">
    <source>
        <dbReference type="ARBA" id="ARBA00005568"/>
    </source>
</evidence>
<dbReference type="GO" id="GO:0016832">
    <property type="term" value="F:aldehyde-lyase activity"/>
    <property type="evidence" value="ECO:0007669"/>
    <property type="project" value="TreeGrafter"/>
</dbReference>
<dbReference type="InterPro" id="IPR005000">
    <property type="entry name" value="Aldolase/citrate-lyase_domain"/>
</dbReference>
<dbReference type="EMBL" id="FTNO01000005">
    <property type="protein sequence ID" value="SIR81804.1"/>
    <property type="molecule type" value="Genomic_DNA"/>
</dbReference>
<dbReference type="RefSeq" id="WP_076431796.1">
    <property type="nucleotide sequence ID" value="NZ_FTNO01000005.1"/>
</dbReference>
<keyword evidence="2" id="KW-0479">Metal-binding</keyword>
<evidence type="ECO:0000313" key="6">
    <source>
        <dbReference type="Proteomes" id="UP000186914"/>
    </source>
</evidence>
<sequence length="253" mass="26838">MSKLRQAVRASDPVVGTWVTIGHPAVAEMSAELGFDFVVIDAEHSSMSLETVENLVRAVDAASGETQPVVRLPDDDPTRIKRVLDTGVSGVIVPMVETAEQARTVVKATRYPPEGVRGVAGSRAAKYGLEMGDYFERANDDLLVMVQIESAKGVGHAGSIAAVDGIDALFVGPADLSASLGRFGETDSLDTEISAVLDAVGESDTAVGTIALDPADVERWAETGFDFQVVGIDADYLLDGATRAKREYEELIR</sequence>
<evidence type="ECO:0000259" key="4">
    <source>
        <dbReference type="Pfam" id="PF03328"/>
    </source>
</evidence>
<reference evidence="6" key="1">
    <citation type="submission" date="2017-01" db="EMBL/GenBank/DDBJ databases">
        <authorList>
            <person name="Varghese N."/>
            <person name="Submissions S."/>
        </authorList>
    </citation>
    <scope>NUCLEOTIDE SEQUENCE [LARGE SCALE GENOMIC DNA]</scope>
    <source>
        <strain evidence="6">CGMCC 1.7737</strain>
    </source>
</reference>
<dbReference type="AlphaFoldDB" id="A0A1N7E166"/>
<dbReference type="Gene3D" id="3.20.20.60">
    <property type="entry name" value="Phosphoenolpyruvate-binding domains"/>
    <property type="match status" value="1"/>
</dbReference>